<proteinExistence type="predicted"/>
<dbReference type="InterPro" id="IPR036365">
    <property type="entry name" value="PGBD-like_sf"/>
</dbReference>
<dbReference type="AlphaFoldDB" id="A0A6J6L1V6"/>
<dbReference type="InterPro" id="IPR036366">
    <property type="entry name" value="PGBDSf"/>
</dbReference>
<dbReference type="SUPFAM" id="SSF47090">
    <property type="entry name" value="PGBD-like"/>
    <property type="match status" value="1"/>
</dbReference>
<dbReference type="EMBL" id="CAEZWB010000161">
    <property type="protein sequence ID" value="CAB4655506.1"/>
    <property type="molecule type" value="Genomic_DNA"/>
</dbReference>
<name>A0A6J6L1V6_9ZZZZ</name>
<dbReference type="Gene3D" id="1.10.101.10">
    <property type="entry name" value="PGBD-like superfamily/PGBD"/>
    <property type="match status" value="1"/>
</dbReference>
<accession>A0A6J6L1V6</accession>
<protein>
    <submittedName>
        <fullName evidence="2">Unannotated protein</fullName>
    </submittedName>
</protein>
<feature type="domain" description="Peptidoglycan binding-like" evidence="1">
    <location>
        <begin position="30"/>
        <end position="86"/>
    </location>
</feature>
<reference evidence="2" key="1">
    <citation type="submission" date="2020-05" db="EMBL/GenBank/DDBJ databases">
        <authorList>
            <person name="Chiriac C."/>
            <person name="Salcher M."/>
            <person name="Ghai R."/>
            <person name="Kavagutti S V."/>
        </authorList>
    </citation>
    <scope>NUCLEOTIDE SEQUENCE</scope>
</reference>
<dbReference type="Pfam" id="PF01471">
    <property type="entry name" value="PG_binding_1"/>
    <property type="match status" value="1"/>
</dbReference>
<gene>
    <name evidence="2" type="ORF">UFOPK2166_01068</name>
</gene>
<evidence type="ECO:0000259" key="1">
    <source>
        <dbReference type="Pfam" id="PF01471"/>
    </source>
</evidence>
<organism evidence="2">
    <name type="scientific">freshwater metagenome</name>
    <dbReference type="NCBI Taxonomy" id="449393"/>
    <lineage>
        <taxon>unclassified sequences</taxon>
        <taxon>metagenomes</taxon>
        <taxon>ecological metagenomes</taxon>
    </lineage>
</organism>
<dbReference type="InterPro" id="IPR002477">
    <property type="entry name" value="Peptidoglycan-bd-like"/>
</dbReference>
<evidence type="ECO:0000313" key="2">
    <source>
        <dbReference type="EMBL" id="CAB4655506.1"/>
    </source>
</evidence>
<sequence>MCDANTWTLLVESSWLLGSRLLYLTSPQLRGDDVELLQTTLAKLGFHCGRVDGILGPKTVAALSDFQLNYGLVADGVCGEETLQALDRISGQSGEGPGVVSVREFEKLRDNIASSSGHRIVVGHFGAAADVARGVVRAMRSASYEVALVESADERAHARTANAFQADVYVAISLCDDEQEAVLFYQSETTISAGGYLLATELQHHLSTAGKPVVLTTGSRLPVLRETTMPAAICLLGLRLQENEVVPSIASAIEAWCRNPLARAE</sequence>